<organism evidence="1">
    <name type="scientific">hydrothermal vent metagenome</name>
    <dbReference type="NCBI Taxonomy" id="652676"/>
    <lineage>
        <taxon>unclassified sequences</taxon>
        <taxon>metagenomes</taxon>
        <taxon>ecological metagenomes</taxon>
    </lineage>
</organism>
<proteinExistence type="predicted"/>
<dbReference type="AlphaFoldDB" id="A0A1W1C4P8"/>
<gene>
    <name evidence="1" type="ORF">MNB_SM-6-109</name>
</gene>
<sequence length="78" mass="9535">MTNLRRLKWFDKKQHLSLKDYQFHFNDFCQTPNTLILDEVICKLDELVKSKSKLANYDELKSDIKWLKEYYEKNLGMM</sequence>
<protein>
    <submittedName>
        <fullName evidence="1">Uncharacterized protein</fullName>
    </submittedName>
</protein>
<dbReference type="EMBL" id="FPHK01000049">
    <property type="protein sequence ID" value="SFV60820.1"/>
    <property type="molecule type" value="Genomic_DNA"/>
</dbReference>
<name>A0A1W1C4P8_9ZZZZ</name>
<evidence type="ECO:0000313" key="1">
    <source>
        <dbReference type="EMBL" id="SFV60820.1"/>
    </source>
</evidence>
<reference evidence="1" key="1">
    <citation type="submission" date="2016-10" db="EMBL/GenBank/DDBJ databases">
        <authorList>
            <person name="de Groot N.N."/>
        </authorList>
    </citation>
    <scope>NUCLEOTIDE SEQUENCE</scope>
</reference>
<accession>A0A1W1C4P8</accession>